<dbReference type="EMBL" id="GG745574">
    <property type="protein sequence ID" value="EFD92564.1"/>
    <property type="molecule type" value="Genomic_DNA"/>
</dbReference>
<accession>D6GW52</accession>
<dbReference type="AlphaFoldDB" id="D6GW52"/>
<evidence type="ECO:0000313" key="2">
    <source>
        <dbReference type="Proteomes" id="UP000009376"/>
    </source>
</evidence>
<dbReference type="Proteomes" id="UP000009376">
    <property type="component" value="Unassembled WGS sequence"/>
</dbReference>
<proteinExistence type="predicted"/>
<reference evidence="1 2" key="1">
    <citation type="journal article" date="2010" name="Proc. Natl. Acad. Sci. U.S.A.">
        <title>Enigmatic, ultrasmall, uncultivated Archaea.</title>
        <authorList>
            <person name="Baker B.J."/>
            <person name="Comolli L.R."/>
            <person name="Dick G.J."/>
            <person name="Hauser L.J."/>
            <person name="Hyatt D."/>
            <person name="Dill B.D."/>
            <person name="Land M.L."/>
            <person name="Verberkmoes N.C."/>
            <person name="Hettich R.L."/>
            <person name="Banfield J.F."/>
        </authorList>
    </citation>
    <scope>NUCLEOTIDE SEQUENCE [LARGE SCALE GENOMIC DNA]</scope>
</reference>
<feature type="non-terminal residue" evidence="1">
    <location>
        <position position="1"/>
    </location>
</feature>
<name>D6GW52_PARA5</name>
<sequence>VRGSTNYSISNMSTFFNFITFSNKLQVNIPNYELATVGISNSTAYEISVLAGGNNYISQIYSSFKKFVESLSASDFN</sequence>
<protein>
    <submittedName>
        <fullName evidence="1">Uncharacterized protein</fullName>
    </submittedName>
</protein>
<organism evidence="1 2">
    <name type="scientific">Candidatus Parvarchaeum acidophilus ARMAN-5</name>
    <dbReference type="NCBI Taxonomy" id="662762"/>
    <lineage>
        <taxon>Archaea</taxon>
        <taxon>Candidatus Parvarchaeota</taxon>
        <taxon>Candidatus Parvarchaeum</taxon>
    </lineage>
</organism>
<evidence type="ECO:0000313" key="1">
    <source>
        <dbReference type="EMBL" id="EFD92564.1"/>
    </source>
</evidence>
<gene>
    <name evidence="1" type="ORF">BJBARM5_0721</name>
</gene>